<keyword evidence="4" id="KW-1185">Reference proteome</keyword>
<dbReference type="Pfam" id="PF13529">
    <property type="entry name" value="Peptidase_C39_2"/>
    <property type="match status" value="1"/>
</dbReference>
<evidence type="ECO:0000313" key="4">
    <source>
        <dbReference type="Proteomes" id="UP001501821"/>
    </source>
</evidence>
<evidence type="ECO:0000259" key="2">
    <source>
        <dbReference type="Pfam" id="PF13529"/>
    </source>
</evidence>
<sequence length="422" mass="44919">MRRVALPLLTVLATAAVAVPAAAPADARPHHPVSARAGSGGDRSIRLHTWDSGAQWRQGSLDGTAVQGGRLVFDQATGTTSYAGRSYDRATWTSPWVEPGFSFQNLIPSWSALTDGDTWIGVEVRGRTASGDATSWDLMARWKAGHLHLKRSSVSGQPDDGTTVNVDTWVTDGLADYQLRLELMRRTGTAATPSLDLATAMASRIPDHAGPTSAPGVARGKVLPVPRYSQMAHVGHFPAYGGGGEAWCSPTSTSMVLGYYDALPAAKRYTWVPSSDPAPWVDYAARATYDHDYDGTGNWPFNTAYAAPLAGKAFVTRLRSLAEAEKLVKAGIPVVASIAFGPGELDGAPISSSNGHLVVIVGFRDNGDPVVNDPAAATKSGVRRTYDRGQFEKVWLDASGGMAYVIHDKAHPLPHPGKHSNW</sequence>
<gene>
    <name evidence="3" type="ORF">GCM10022242_32780</name>
</gene>
<reference evidence="4" key="1">
    <citation type="journal article" date="2019" name="Int. J. Syst. Evol. Microbiol.">
        <title>The Global Catalogue of Microorganisms (GCM) 10K type strain sequencing project: providing services to taxonomists for standard genome sequencing and annotation.</title>
        <authorList>
            <consortium name="The Broad Institute Genomics Platform"/>
            <consortium name="The Broad Institute Genome Sequencing Center for Infectious Disease"/>
            <person name="Wu L."/>
            <person name="Ma J."/>
        </authorList>
    </citation>
    <scope>NUCLEOTIDE SEQUENCE [LARGE SCALE GENOMIC DNA]</scope>
    <source>
        <strain evidence="4">JCM 16953</strain>
    </source>
</reference>
<organism evidence="3 4">
    <name type="scientific">Nocardioides panacisoli</name>
    <dbReference type="NCBI Taxonomy" id="627624"/>
    <lineage>
        <taxon>Bacteria</taxon>
        <taxon>Bacillati</taxon>
        <taxon>Actinomycetota</taxon>
        <taxon>Actinomycetes</taxon>
        <taxon>Propionibacteriales</taxon>
        <taxon>Nocardioidaceae</taxon>
        <taxon>Nocardioides</taxon>
    </lineage>
</organism>
<feature type="domain" description="Peptidase C39-like" evidence="2">
    <location>
        <begin position="223"/>
        <end position="375"/>
    </location>
</feature>
<dbReference type="RefSeq" id="WP_344777411.1">
    <property type="nucleotide sequence ID" value="NZ_BAABAH010000013.1"/>
</dbReference>
<dbReference type="Gene3D" id="3.90.70.10">
    <property type="entry name" value="Cysteine proteinases"/>
    <property type="match status" value="1"/>
</dbReference>
<dbReference type="Proteomes" id="UP001501821">
    <property type="component" value="Unassembled WGS sequence"/>
</dbReference>
<proteinExistence type="predicted"/>
<feature type="signal peptide" evidence="1">
    <location>
        <begin position="1"/>
        <end position="18"/>
    </location>
</feature>
<dbReference type="EMBL" id="BAABAH010000013">
    <property type="protein sequence ID" value="GAA3828852.1"/>
    <property type="molecule type" value="Genomic_DNA"/>
</dbReference>
<keyword evidence="1" id="KW-0732">Signal</keyword>
<protein>
    <submittedName>
        <fullName evidence="3">Peptidase C39 family protein</fullName>
    </submittedName>
</protein>
<dbReference type="InterPro" id="IPR039564">
    <property type="entry name" value="Peptidase_C39-like"/>
</dbReference>
<name>A0ABP7IXI9_9ACTN</name>
<accession>A0ABP7IXI9</accession>
<dbReference type="CDD" id="cd02549">
    <property type="entry name" value="Peptidase_C39A"/>
    <property type="match status" value="1"/>
</dbReference>
<feature type="chain" id="PRO_5045356883" evidence="1">
    <location>
        <begin position="19"/>
        <end position="422"/>
    </location>
</feature>
<evidence type="ECO:0000313" key="3">
    <source>
        <dbReference type="EMBL" id="GAA3828852.1"/>
    </source>
</evidence>
<evidence type="ECO:0000256" key="1">
    <source>
        <dbReference type="SAM" id="SignalP"/>
    </source>
</evidence>
<comment type="caution">
    <text evidence="3">The sequence shown here is derived from an EMBL/GenBank/DDBJ whole genome shotgun (WGS) entry which is preliminary data.</text>
</comment>
<dbReference type="InterPro" id="IPR039563">
    <property type="entry name" value="Peptidase_C39_single_dom"/>
</dbReference>